<dbReference type="SMART" id="SM00853">
    <property type="entry name" value="MutL_C"/>
    <property type="match status" value="1"/>
</dbReference>
<evidence type="ECO:0000313" key="3">
    <source>
        <dbReference type="EMBL" id="KAA8494078.1"/>
    </source>
</evidence>
<dbReference type="GO" id="GO:0140664">
    <property type="term" value="F:ATP-dependent DNA damage sensor activity"/>
    <property type="evidence" value="ECO:0007669"/>
    <property type="project" value="InterPro"/>
</dbReference>
<organism evidence="3 4">
    <name type="scientific">Porphyridium purpureum</name>
    <name type="common">Red alga</name>
    <name type="synonym">Porphyridium cruentum</name>
    <dbReference type="NCBI Taxonomy" id="35688"/>
    <lineage>
        <taxon>Eukaryota</taxon>
        <taxon>Rhodophyta</taxon>
        <taxon>Bangiophyceae</taxon>
        <taxon>Porphyridiales</taxon>
        <taxon>Porphyridiaceae</taxon>
        <taxon>Porphyridium</taxon>
    </lineage>
</organism>
<dbReference type="InterPro" id="IPR042121">
    <property type="entry name" value="MutL_C_regsub"/>
</dbReference>
<dbReference type="PANTHER" id="PTHR10073">
    <property type="entry name" value="DNA MISMATCH REPAIR PROTEIN MLH, PMS, MUTL"/>
    <property type="match status" value="1"/>
</dbReference>
<dbReference type="AlphaFoldDB" id="A0A5J4YS01"/>
<evidence type="ECO:0000256" key="1">
    <source>
        <dbReference type="SAM" id="MobiDB-lite"/>
    </source>
</evidence>
<dbReference type="SUPFAM" id="SSF118116">
    <property type="entry name" value="DNA mismatch repair protein MutL"/>
    <property type="match status" value="1"/>
</dbReference>
<keyword evidence="4" id="KW-1185">Reference proteome</keyword>
<dbReference type="PANTHER" id="PTHR10073:SF47">
    <property type="entry name" value="DNA MISMATCH REPAIR PROTEIN MLH3"/>
    <property type="match status" value="1"/>
</dbReference>
<dbReference type="GO" id="GO:0006298">
    <property type="term" value="P:mismatch repair"/>
    <property type="evidence" value="ECO:0007669"/>
    <property type="project" value="InterPro"/>
</dbReference>
<feature type="region of interest" description="Disordered" evidence="1">
    <location>
        <begin position="68"/>
        <end position="94"/>
    </location>
</feature>
<gene>
    <name evidence="3" type="ORF">FVE85_4053</name>
</gene>
<accession>A0A5J4YS01</accession>
<protein>
    <submittedName>
        <fullName evidence="3">DNA mismatch repair protein MLH3</fullName>
    </submittedName>
</protein>
<dbReference type="GO" id="GO:0032300">
    <property type="term" value="C:mismatch repair complex"/>
    <property type="evidence" value="ECO:0007669"/>
    <property type="project" value="InterPro"/>
</dbReference>
<dbReference type="InterPro" id="IPR037198">
    <property type="entry name" value="MutL_C_sf"/>
</dbReference>
<dbReference type="GO" id="GO:0016887">
    <property type="term" value="F:ATP hydrolysis activity"/>
    <property type="evidence" value="ECO:0007669"/>
    <property type="project" value="InterPro"/>
</dbReference>
<comment type="caution">
    <text evidence="3">The sequence shown here is derived from an EMBL/GenBank/DDBJ whole genome shotgun (WGS) entry which is preliminary data.</text>
</comment>
<dbReference type="InterPro" id="IPR014790">
    <property type="entry name" value="MutL_C"/>
</dbReference>
<sequence length="364" mass="39453">MYEFAFRARKPLSRHMQSATGDATASFTNKSGARATGEYNSLFPKVPVLSDGASPQGKRLRLQLPKKRAAKSSLSSAGEKVQNARCADTSGASEPTTWKNLSRGTFDAWSCARTESVLSADQLQQDAMSSALTISRRTVASARVIGQLDCKYILAVADCTIFAFDQHALDERVRFEALQARVLETGKVGAGKNPMYIISVPLDVPTELELDAFTASNLFAYIGEVESWGWRVKVVSEPALGSSSRHRFRIDAAPQIAGRLLSRVCEDLRGYLDKLAELFERTRPASAVVPPCVMDALASLACRSAVMFGDKLGLAQCEALIKRAVQCDFPFQCAHGRPSVVPLARLFLCPDAFGHSQSACVAPP</sequence>
<evidence type="ECO:0000259" key="2">
    <source>
        <dbReference type="SMART" id="SM00853"/>
    </source>
</evidence>
<reference evidence="4" key="1">
    <citation type="journal article" date="2019" name="Nat. Commun.">
        <title>Expansion of phycobilisome linker gene families in mesophilic red algae.</title>
        <authorList>
            <person name="Lee J."/>
            <person name="Kim D."/>
            <person name="Bhattacharya D."/>
            <person name="Yoon H.S."/>
        </authorList>
    </citation>
    <scope>NUCLEOTIDE SEQUENCE [LARGE SCALE GENOMIC DNA]</scope>
    <source>
        <strain evidence="4">CCMP 1328</strain>
    </source>
</reference>
<proteinExistence type="predicted"/>
<dbReference type="Proteomes" id="UP000324585">
    <property type="component" value="Unassembled WGS sequence"/>
</dbReference>
<dbReference type="InterPro" id="IPR042120">
    <property type="entry name" value="MutL_C_dimsub"/>
</dbReference>
<dbReference type="EMBL" id="VRMN01000005">
    <property type="protein sequence ID" value="KAA8494078.1"/>
    <property type="molecule type" value="Genomic_DNA"/>
</dbReference>
<evidence type="ECO:0000313" key="4">
    <source>
        <dbReference type="Proteomes" id="UP000324585"/>
    </source>
</evidence>
<feature type="domain" description="MutL C-terminal dimerisation" evidence="2">
    <location>
        <begin position="144"/>
        <end position="312"/>
    </location>
</feature>
<dbReference type="GO" id="GO:0005524">
    <property type="term" value="F:ATP binding"/>
    <property type="evidence" value="ECO:0007669"/>
    <property type="project" value="InterPro"/>
</dbReference>
<dbReference type="OrthoDB" id="429932at2759"/>
<dbReference type="Gene3D" id="3.30.1540.20">
    <property type="entry name" value="MutL, C-terminal domain, dimerisation subdomain"/>
    <property type="match status" value="1"/>
</dbReference>
<dbReference type="InterPro" id="IPR038973">
    <property type="entry name" value="MutL/Mlh/Pms-like"/>
</dbReference>
<dbReference type="Gene3D" id="3.30.1370.100">
    <property type="entry name" value="MutL, C-terminal domain, regulatory subdomain"/>
    <property type="match status" value="1"/>
</dbReference>
<name>A0A5J4YS01_PORPP</name>